<reference evidence="3" key="1">
    <citation type="submission" date="2025-08" db="UniProtKB">
        <authorList>
            <consortium name="Ensembl"/>
        </authorList>
    </citation>
    <scope>IDENTIFICATION</scope>
</reference>
<accession>A0A3B3ZGZ4</accession>
<dbReference type="Pfam" id="PF00048">
    <property type="entry name" value="IL8"/>
    <property type="match status" value="1"/>
</dbReference>
<dbReference type="GO" id="GO:0006955">
    <property type="term" value="P:immune response"/>
    <property type="evidence" value="ECO:0007669"/>
    <property type="project" value="InterPro"/>
</dbReference>
<evidence type="ECO:0000256" key="1">
    <source>
        <dbReference type="ARBA" id="ARBA00022514"/>
    </source>
</evidence>
<evidence type="ECO:0000259" key="2">
    <source>
        <dbReference type="Pfam" id="PF00048"/>
    </source>
</evidence>
<proteinExistence type="predicted"/>
<dbReference type="Gene3D" id="2.40.50.40">
    <property type="match status" value="1"/>
</dbReference>
<dbReference type="InterPro" id="IPR036048">
    <property type="entry name" value="Interleukin_8-like_sf"/>
</dbReference>
<dbReference type="GO" id="GO:0005615">
    <property type="term" value="C:extracellular space"/>
    <property type="evidence" value="ECO:0007669"/>
    <property type="project" value="UniProtKB-KW"/>
</dbReference>
<keyword evidence="1" id="KW-0202">Cytokine</keyword>
<sequence>CWIYSSFVSLQMMYLRNVLYHLTFTAQKITSCCTEASIAPVTAPITGYRIQWKSLPCVRAVIFETTEGEICSHWKQNWVISKLKELE</sequence>
<evidence type="ECO:0000313" key="4">
    <source>
        <dbReference type="Proteomes" id="UP000261520"/>
    </source>
</evidence>
<keyword evidence="4" id="KW-1185">Reference proteome</keyword>
<dbReference type="Proteomes" id="UP000261520">
    <property type="component" value="Unplaced"/>
</dbReference>
<dbReference type="Ensembl" id="ENSPMGT00000004061.1">
    <property type="protein sequence ID" value="ENSPMGP00000003817.1"/>
    <property type="gene ID" value="ENSPMGG00000003272.1"/>
</dbReference>
<organism evidence="3 4">
    <name type="scientific">Periophthalmus magnuspinnatus</name>
    <dbReference type="NCBI Taxonomy" id="409849"/>
    <lineage>
        <taxon>Eukaryota</taxon>
        <taxon>Metazoa</taxon>
        <taxon>Chordata</taxon>
        <taxon>Craniata</taxon>
        <taxon>Vertebrata</taxon>
        <taxon>Euteleostomi</taxon>
        <taxon>Actinopterygii</taxon>
        <taxon>Neopterygii</taxon>
        <taxon>Teleostei</taxon>
        <taxon>Neoteleostei</taxon>
        <taxon>Acanthomorphata</taxon>
        <taxon>Gobiaria</taxon>
        <taxon>Gobiiformes</taxon>
        <taxon>Gobioidei</taxon>
        <taxon>Gobiidae</taxon>
        <taxon>Oxudercinae</taxon>
        <taxon>Periophthalmus</taxon>
    </lineage>
</organism>
<dbReference type="AlphaFoldDB" id="A0A3B3ZGZ4"/>
<name>A0A3B3ZGZ4_9GOBI</name>
<feature type="domain" description="Chemokine interleukin-8-like" evidence="2">
    <location>
        <begin position="31"/>
        <end position="86"/>
    </location>
</feature>
<reference evidence="3" key="2">
    <citation type="submission" date="2025-09" db="UniProtKB">
        <authorList>
            <consortium name="Ensembl"/>
        </authorList>
    </citation>
    <scope>IDENTIFICATION</scope>
</reference>
<dbReference type="SUPFAM" id="SSF54117">
    <property type="entry name" value="Interleukin 8-like chemokines"/>
    <property type="match status" value="1"/>
</dbReference>
<dbReference type="STRING" id="409849.ENSPMGP00000003817"/>
<dbReference type="GO" id="GO:0008009">
    <property type="term" value="F:chemokine activity"/>
    <property type="evidence" value="ECO:0007669"/>
    <property type="project" value="InterPro"/>
</dbReference>
<protein>
    <recommendedName>
        <fullName evidence="2">Chemokine interleukin-8-like domain-containing protein</fullName>
    </recommendedName>
</protein>
<evidence type="ECO:0000313" key="3">
    <source>
        <dbReference type="Ensembl" id="ENSPMGP00000003817.1"/>
    </source>
</evidence>
<dbReference type="InterPro" id="IPR001811">
    <property type="entry name" value="Chemokine_IL8-like_dom"/>
</dbReference>